<feature type="region of interest" description="Disordered" evidence="1">
    <location>
        <begin position="58"/>
        <end position="80"/>
    </location>
</feature>
<evidence type="ECO:0000313" key="3">
    <source>
        <dbReference type="Proteomes" id="UP000824120"/>
    </source>
</evidence>
<evidence type="ECO:0000256" key="1">
    <source>
        <dbReference type="SAM" id="MobiDB-lite"/>
    </source>
</evidence>
<reference evidence="2 3" key="1">
    <citation type="submission" date="2020-09" db="EMBL/GenBank/DDBJ databases">
        <title>De no assembly of potato wild relative species, Solanum commersonii.</title>
        <authorList>
            <person name="Cho K."/>
        </authorList>
    </citation>
    <scope>NUCLEOTIDE SEQUENCE [LARGE SCALE GENOMIC DNA]</scope>
    <source>
        <strain evidence="2">LZ3.2</strain>
        <tissue evidence="2">Leaf</tissue>
    </source>
</reference>
<feature type="compositionally biased region" description="Polar residues" evidence="1">
    <location>
        <begin position="62"/>
        <end position="73"/>
    </location>
</feature>
<evidence type="ECO:0000313" key="2">
    <source>
        <dbReference type="EMBL" id="KAG5605932.1"/>
    </source>
</evidence>
<dbReference type="Proteomes" id="UP000824120">
    <property type="component" value="Chromosome 5"/>
</dbReference>
<name>A0A9J5Z3C1_SOLCO</name>
<accession>A0A9J5Z3C1</accession>
<proteinExistence type="predicted"/>
<organism evidence="2 3">
    <name type="scientific">Solanum commersonii</name>
    <name type="common">Commerson's wild potato</name>
    <name type="synonym">Commerson's nightshade</name>
    <dbReference type="NCBI Taxonomy" id="4109"/>
    <lineage>
        <taxon>Eukaryota</taxon>
        <taxon>Viridiplantae</taxon>
        <taxon>Streptophyta</taxon>
        <taxon>Embryophyta</taxon>
        <taxon>Tracheophyta</taxon>
        <taxon>Spermatophyta</taxon>
        <taxon>Magnoliopsida</taxon>
        <taxon>eudicotyledons</taxon>
        <taxon>Gunneridae</taxon>
        <taxon>Pentapetalae</taxon>
        <taxon>asterids</taxon>
        <taxon>lamiids</taxon>
        <taxon>Solanales</taxon>
        <taxon>Solanaceae</taxon>
        <taxon>Solanoideae</taxon>
        <taxon>Solaneae</taxon>
        <taxon>Solanum</taxon>
    </lineage>
</organism>
<sequence length="110" mass="12131">MPAIAKKQQQQFQPVALTKQRPGNLLSANSSKQAMINEQLRSKSSSVALFSPASHRIKTKATVPTSSSDQAATRQPPVSDLWQTSNDVIMKAKHFDRDGSIHISTRLLVY</sequence>
<protein>
    <submittedName>
        <fullName evidence="2">Uncharacterized protein</fullName>
    </submittedName>
</protein>
<gene>
    <name evidence="2" type="ORF">H5410_027424</name>
</gene>
<comment type="caution">
    <text evidence="2">The sequence shown here is derived from an EMBL/GenBank/DDBJ whole genome shotgun (WGS) entry which is preliminary data.</text>
</comment>
<dbReference type="AlphaFoldDB" id="A0A9J5Z3C1"/>
<dbReference type="EMBL" id="JACXVP010000005">
    <property type="protein sequence ID" value="KAG5605932.1"/>
    <property type="molecule type" value="Genomic_DNA"/>
</dbReference>
<keyword evidence="3" id="KW-1185">Reference proteome</keyword>